<dbReference type="GO" id="GO:0052689">
    <property type="term" value="F:carboxylic ester hydrolase activity"/>
    <property type="evidence" value="ECO:0007669"/>
    <property type="project" value="TreeGrafter"/>
</dbReference>
<accession>A0A238U487</accession>
<evidence type="ECO:0000313" key="2">
    <source>
        <dbReference type="EMBL" id="SNR13947.1"/>
    </source>
</evidence>
<dbReference type="OrthoDB" id="9809549at2"/>
<dbReference type="InterPro" id="IPR053145">
    <property type="entry name" value="AB_hydrolase_Est10"/>
</dbReference>
<dbReference type="Gene3D" id="3.40.50.1820">
    <property type="entry name" value="alpha/beta hydrolase"/>
    <property type="match status" value="1"/>
</dbReference>
<protein>
    <recommendedName>
        <fullName evidence="1">Serine aminopeptidase S33 domain-containing protein</fullName>
    </recommendedName>
</protein>
<keyword evidence="3" id="KW-1185">Reference proteome</keyword>
<reference evidence="2 3" key="1">
    <citation type="submission" date="2017-07" db="EMBL/GenBank/DDBJ databases">
        <authorList>
            <person name="Sun Z.S."/>
            <person name="Albrecht U."/>
            <person name="Echele G."/>
            <person name="Lee C.C."/>
        </authorList>
    </citation>
    <scope>NUCLEOTIDE SEQUENCE [LARGE SCALE GENOMIC DNA]</scope>
    <source>
        <strain evidence="3">type strain: KCTC 22618</strain>
    </source>
</reference>
<sequence length="369" mass="40716">MIRLLILLLLYFLSGLFSVFAQSEKRPQDPVAPFPYEVNDVTFKSGKADFKLAGTLTLPKDKKNPPVAILISGSGPQNRNSEIKQFNHRPFLVLSDYLTKNGIAVLRFDDRGIAKSEGKFKGATSHDFADDVLGAIAFLKTKGNLIDTKKIGLIGHSEGSLIAAITASQSNDLAFVVSLAGPGVDGVEVLLTQSRKTMELRNVPAEFIDKNEKLAGKMYEIAQQGKDSLTIATKIHSFLAEQKKSDPNSPLLMQLTKPVIDAQIKAINSKWMLNFLRTDPKAYLSKITCPFLALNGSKDVQVLSQLNLNGIKTALKQAKNKDAEFIELDGFNHLFQKAKTGSIQEYATIEETFSEDALVVIKDWILKRF</sequence>
<dbReference type="RefSeq" id="WP_095068818.1">
    <property type="nucleotide sequence ID" value="NZ_LT899436.1"/>
</dbReference>
<dbReference type="Pfam" id="PF12146">
    <property type="entry name" value="Hydrolase_4"/>
    <property type="match status" value="1"/>
</dbReference>
<dbReference type="Proteomes" id="UP000215214">
    <property type="component" value="Chromosome TJEJU"/>
</dbReference>
<dbReference type="InterPro" id="IPR029058">
    <property type="entry name" value="AB_hydrolase_fold"/>
</dbReference>
<organism evidence="2 3">
    <name type="scientific">Tenacibaculum jejuense</name>
    <dbReference type="NCBI Taxonomy" id="584609"/>
    <lineage>
        <taxon>Bacteria</taxon>
        <taxon>Pseudomonadati</taxon>
        <taxon>Bacteroidota</taxon>
        <taxon>Flavobacteriia</taxon>
        <taxon>Flavobacteriales</taxon>
        <taxon>Flavobacteriaceae</taxon>
        <taxon>Tenacibaculum</taxon>
    </lineage>
</organism>
<dbReference type="PANTHER" id="PTHR43265:SF1">
    <property type="entry name" value="ESTERASE ESTD"/>
    <property type="match status" value="1"/>
</dbReference>
<evidence type="ECO:0000313" key="3">
    <source>
        <dbReference type="Proteomes" id="UP000215214"/>
    </source>
</evidence>
<dbReference type="AlphaFoldDB" id="A0A238U487"/>
<dbReference type="KEGG" id="tje:TJEJU_0140"/>
<dbReference type="EMBL" id="LT899436">
    <property type="protein sequence ID" value="SNR13947.1"/>
    <property type="molecule type" value="Genomic_DNA"/>
</dbReference>
<dbReference type="InterPro" id="IPR022742">
    <property type="entry name" value="Hydrolase_4"/>
</dbReference>
<dbReference type="PANTHER" id="PTHR43265">
    <property type="entry name" value="ESTERASE ESTD"/>
    <property type="match status" value="1"/>
</dbReference>
<name>A0A238U487_9FLAO</name>
<gene>
    <name evidence="2" type="ORF">TJEJU_0140</name>
</gene>
<proteinExistence type="predicted"/>
<feature type="domain" description="Serine aminopeptidase S33" evidence="1">
    <location>
        <begin position="94"/>
        <end position="186"/>
    </location>
</feature>
<dbReference type="SUPFAM" id="SSF53474">
    <property type="entry name" value="alpha/beta-Hydrolases"/>
    <property type="match status" value="1"/>
</dbReference>
<evidence type="ECO:0000259" key="1">
    <source>
        <dbReference type="Pfam" id="PF12146"/>
    </source>
</evidence>